<organism evidence="2">
    <name type="scientific">Chromera velia CCMP2878</name>
    <dbReference type="NCBI Taxonomy" id="1169474"/>
    <lineage>
        <taxon>Eukaryota</taxon>
        <taxon>Sar</taxon>
        <taxon>Alveolata</taxon>
        <taxon>Colpodellida</taxon>
        <taxon>Chromeraceae</taxon>
        <taxon>Chromera</taxon>
    </lineage>
</organism>
<evidence type="ECO:0000256" key="1">
    <source>
        <dbReference type="SAM" id="MobiDB-lite"/>
    </source>
</evidence>
<dbReference type="VEuPathDB" id="CryptoDB:Cvel_19333"/>
<evidence type="ECO:0000313" key="2">
    <source>
        <dbReference type="EMBL" id="CEM20264.1"/>
    </source>
</evidence>
<reference evidence="2" key="1">
    <citation type="submission" date="2014-11" db="EMBL/GenBank/DDBJ databases">
        <authorList>
            <person name="Otto D Thomas"/>
            <person name="Naeem Raeece"/>
        </authorList>
    </citation>
    <scope>NUCLEOTIDE SEQUENCE</scope>
</reference>
<sequence length="254" mass="28065">MNIYLRLKEEEEDEEEWPRLLNRFPMPVPHLVADSIVASDVPIPWKDADVYGAALLGPQPPPSVKAHRAALLQQCRERAAGGRVQAETTFPLQSLGALPEFLWDLVPGGGPPLKKSRQESDQQAQDAAAAIEVRSPTTAASNSATVPAVAAEDLSEAPPTKKPKKPGLPWLHEPLMRIYAPKTLFKVYIEVYFGTIEQGSGGQRQRRKPLFKFLKDEKNLHWNLVQDRLKTATVVDYVMEQGLVTTTGGEGKEA</sequence>
<feature type="compositionally biased region" description="Polar residues" evidence="1">
    <location>
        <begin position="135"/>
        <end position="145"/>
    </location>
</feature>
<accession>A0A0G4FXW2</accession>
<proteinExistence type="predicted"/>
<dbReference type="AlphaFoldDB" id="A0A0G4FXW2"/>
<name>A0A0G4FXW2_9ALVE</name>
<feature type="region of interest" description="Disordered" evidence="1">
    <location>
        <begin position="109"/>
        <end position="146"/>
    </location>
</feature>
<feature type="compositionally biased region" description="Low complexity" evidence="1">
    <location>
        <begin position="121"/>
        <end position="130"/>
    </location>
</feature>
<protein>
    <submittedName>
        <fullName evidence="2">Uncharacterized protein</fullName>
    </submittedName>
</protein>
<dbReference type="EMBL" id="CDMZ01000727">
    <property type="protein sequence ID" value="CEM20264.1"/>
    <property type="molecule type" value="Genomic_DNA"/>
</dbReference>
<gene>
    <name evidence="2" type="ORF">Cvel_19333</name>
</gene>